<dbReference type="PANTHER" id="PTHR38460:SF1">
    <property type="entry name" value="TAUTOMERASE YOLI-RELATED"/>
    <property type="match status" value="1"/>
</dbReference>
<reference evidence="1 2" key="1">
    <citation type="submission" date="2018-11" db="EMBL/GenBank/DDBJ databases">
        <authorList>
            <person name="Li F."/>
        </authorList>
    </citation>
    <scope>NUCLEOTIDE SEQUENCE [LARGE SCALE GENOMIC DNA]</scope>
    <source>
        <strain evidence="1 2">Gsoil 097</strain>
    </source>
</reference>
<dbReference type="OrthoDB" id="9804765at2"/>
<dbReference type="SUPFAM" id="SSF55331">
    <property type="entry name" value="Tautomerase/MIF"/>
    <property type="match status" value="1"/>
</dbReference>
<evidence type="ECO:0000313" key="2">
    <source>
        <dbReference type="Proteomes" id="UP000267128"/>
    </source>
</evidence>
<dbReference type="AlphaFoldDB" id="A0A3N0CCU6"/>
<dbReference type="Proteomes" id="UP000267128">
    <property type="component" value="Unassembled WGS sequence"/>
</dbReference>
<protein>
    <submittedName>
        <fullName evidence="1">Tautomerase family protein</fullName>
    </submittedName>
</protein>
<accession>A0A3N0CCU6</accession>
<dbReference type="InterPro" id="IPR037479">
    <property type="entry name" value="Tauto_MSAD"/>
</dbReference>
<gene>
    <name evidence="1" type="ORF">EFK50_18120</name>
</gene>
<dbReference type="RefSeq" id="WP_123228992.1">
    <property type="nucleotide sequence ID" value="NZ_RJSE01000008.1"/>
</dbReference>
<evidence type="ECO:0000313" key="1">
    <source>
        <dbReference type="EMBL" id="RNL61280.1"/>
    </source>
</evidence>
<dbReference type="PANTHER" id="PTHR38460">
    <property type="entry name" value="TAUTOMERASE YOLI-RELATED"/>
    <property type="match status" value="1"/>
</dbReference>
<dbReference type="EMBL" id="RJSE01000008">
    <property type="protein sequence ID" value="RNL61280.1"/>
    <property type="molecule type" value="Genomic_DNA"/>
</dbReference>
<dbReference type="Gene3D" id="3.30.429.10">
    <property type="entry name" value="Macrophage Migration Inhibitory Factor"/>
    <property type="match status" value="1"/>
</dbReference>
<dbReference type="InterPro" id="IPR014347">
    <property type="entry name" value="Tautomerase/MIF_sf"/>
</dbReference>
<name>A0A3N0CCU6_9ACTN</name>
<dbReference type="Pfam" id="PF14552">
    <property type="entry name" value="Tautomerase_2"/>
    <property type="match status" value="1"/>
</dbReference>
<sequence>MPSALVEVRRRYSEAEEVAIIEAVHAALVSAFAIPVKDKHLRLVAHEPHRFACPPTLTEPERATMVSIDCFAGRSIEAKRRLYAEIVDRLEGLGIPRDHVTITLREIPTENWGIRGGQAASDVDLGFKVDV</sequence>
<proteinExistence type="predicted"/>
<organism evidence="1 2">
    <name type="scientific">Nocardioides marmoriginsengisoli</name>
    <dbReference type="NCBI Taxonomy" id="661483"/>
    <lineage>
        <taxon>Bacteria</taxon>
        <taxon>Bacillati</taxon>
        <taxon>Actinomycetota</taxon>
        <taxon>Actinomycetes</taxon>
        <taxon>Propionibacteriales</taxon>
        <taxon>Nocardioidaceae</taxon>
        <taxon>Nocardioides</taxon>
    </lineage>
</organism>
<comment type="caution">
    <text evidence="1">The sequence shown here is derived from an EMBL/GenBank/DDBJ whole genome shotgun (WGS) entry which is preliminary data.</text>
</comment>
<keyword evidence="2" id="KW-1185">Reference proteome</keyword>